<organism evidence="1 2">
    <name type="scientific">Hoylesella marshii DSM 16973 = JCM 13450</name>
    <dbReference type="NCBI Taxonomy" id="862515"/>
    <lineage>
        <taxon>Bacteria</taxon>
        <taxon>Pseudomonadati</taxon>
        <taxon>Bacteroidota</taxon>
        <taxon>Bacteroidia</taxon>
        <taxon>Bacteroidales</taxon>
        <taxon>Prevotellaceae</taxon>
        <taxon>Hoylesella</taxon>
    </lineage>
</organism>
<proteinExistence type="predicted"/>
<evidence type="ECO:0000313" key="2">
    <source>
        <dbReference type="Proteomes" id="UP000004394"/>
    </source>
</evidence>
<dbReference type="EMBL" id="AEEI01000067">
    <property type="protein sequence ID" value="EFM00774.1"/>
    <property type="molecule type" value="Genomic_DNA"/>
</dbReference>
<dbReference type="AlphaFoldDB" id="E0NVU2"/>
<gene>
    <name evidence="1" type="ORF">HMPREF0658_2297</name>
</gene>
<dbReference type="HOGENOM" id="CLU_2900429_0_0_10"/>
<reference evidence="1" key="1">
    <citation type="submission" date="2010-07" db="EMBL/GenBank/DDBJ databases">
        <authorList>
            <person name="Muzny D."/>
            <person name="Qin X."/>
            <person name="Deng J."/>
            <person name="Jiang H."/>
            <person name="Liu Y."/>
            <person name="Qu J."/>
            <person name="Song X.-Z."/>
            <person name="Zhang L."/>
            <person name="Thornton R."/>
            <person name="Coyle M."/>
            <person name="Francisco L."/>
            <person name="Jackson L."/>
            <person name="Javaid M."/>
            <person name="Korchina V."/>
            <person name="Kovar C."/>
            <person name="Mata R."/>
            <person name="Mathew T."/>
            <person name="Ngo R."/>
            <person name="Nguyen L."/>
            <person name="Nguyen N."/>
            <person name="Okwuonu G."/>
            <person name="Ongeri F."/>
            <person name="Pham C."/>
            <person name="Simmons D."/>
            <person name="Wilczek-Boney K."/>
            <person name="Hale W."/>
            <person name="Jakkamsetti A."/>
            <person name="Pham P."/>
            <person name="Ruth R."/>
            <person name="San Lucas F."/>
            <person name="Warren J."/>
            <person name="Zhang J."/>
            <person name="Zhao Z."/>
            <person name="Zhou C."/>
            <person name="Zhu D."/>
            <person name="Lee S."/>
            <person name="Bess C."/>
            <person name="Blankenburg K."/>
            <person name="Forbes L."/>
            <person name="Fu Q."/>
            <person name="Gubbala S."/>
            <person name="Hirani K."/>
            <person name="Jayaseelan J.C."/>
            <person name="Lara F."/>
            <person name="Munidasa M."/>
            <person name="Palculict T."/>
            <person name="Patil S."/>
            <person name="Pu L.-L."/>
            <person name="Saada N."/>
            <person name="Tang L."/>
            <person name="Weissenberger G."/>
            <person name="Zhu Y."/>
            <person name="Hemphill L."/>
            <person name="Shang Y."/>
            <person name="Youmans B."/>
            <person name="Ayvaz T."/>
            <person name="Ross M."/>
            <person name="Santibanez J."/>
            <person name="Aqrawi P."/>
            <person name="Gross S."/>
            <person name="Joshi V."/>
            <person name="Fowler G."/>
            <person name="Nazareth L."/>
            <person name="Reid J."/>
            <person name="Worley K."/>
            <person name="Petrosino J."/>
            <person name="Highlander S."/>
            <person name="Gibbs R."/>
        </authorList>
    </citation>
    <scope>NUCLEOTIDE SEQUENCE [LARGE SCALE GENOMIC DNA]</scope>
    <source>
        <strain evidence="1">DSM 16973</strain>
    </source>
</reference>
<dbReference type="BioCyc" id="PMAR862515-HMP:GMOO-2331-MONOMER"/>
<dbReference type="STRING" id="862515.HMPREF0658_2297"/>
<name>E0NVU2_9BACT</name>
<sequence>MQIVSFLLKEDYEKHYEKHSGNAAGKGLKAPTSQNKSLNVCGASAKAKIKILVLAELLQITK</sequence>
<dbReference type="Proteomes" id="UP000004394">
    <property type="component" value="Unassembled WGS sequence"/>
</dbReference>
<accession>E0NVU2</accession>
<keyword evidence="2" id="KW-1185">Reference proteome</keyword>
<protein>
    <submittedName>
        <fullName evidence="1">Uncharacterized protein</fullName>
    </submittedName>
</protein>
<comment type="caution">
    <text evidence="1">The sequence shown here is derived from an EMBL/GenBank/DDBJ whole genome shotgun (WGS) entry which is preliminary data.</text>
</comment>
<evidence type="ECO:0000313" key="1">
    <source>
        <dbReference type="EMBL" id="EFM00774.1"/>
    </source>
</evidence>